<proteinExistence type="predicted"/>
<evidence type="ECO:0000313" key="2">
    <source>
        <dbReference type="Proteomes" id="UP000594454"/>
    </source>
</evidence>
<evidence type="ECO:0000313" key="1">
    <source>
        <dbReference type="EMBL" id="CAD7077661.1"/>
    </source>
</evidence>
<dbReference type="InParanoid" id="A0A7R8UBI6"/>
<reference evidence="1 2" key="1">
    <citation type="submission" date="2020-11" db="EMBL/GenBank/DDBJ databases">
        <authorList>
            <person name="Wallbank WR R."/>
            <person name="Pardo Diaz C."/>
            <person name="Kozak K."/>
            <person name="Martin S."/>
            <person name="Jiggins C."/>
            <person name="Moest M."/>
            <person name="Warren A I."/>
            <person name="Generalovic N T."/>
            <person name="Byers J.R.P. K."/>
            <person name="Montejo-Kovacevich G."/>
            <person name="Yen C E."/>
        </authorList>
    </citation>
    <scope>NUCLEOTIDE SEQUENCE [LARGE SCALE GENOMIC DNA]</scope>
</reference>
<sequence length="167" mass="19196">MVISKGSAFSGKHVPEDLGEPHRIQSKCMENVKLSSNSVHYNLEKSLRPMNQDKACDYLVTRAKLHSESLRLKNRNAITKVPRPISCSELFYEENGLRLRNVKNPENSIIFTERMVNEVTEDVSLGDKQVKNLVMKGKLPWWFNKFINFNDLSMTCDAADLEDNECF</sequence>
<dbReference type="AlphaFoldDB" id="A0A7R8UBI6"/>
<gene>
    <name evidence="1" type="ORF">HERILL_LOCUS986</name>
</gene>
<dbReference type="Proteomes" id="UP000594454">
    <property type="component" value="Chromosome 1"/>
</dbReference>
<protein>
    <submittedName>
        <fullName evidence="1">Uncharacterized protein</fullName>
    </submittedName>
</protein>
<organism evidence="1 2">
    <name type="scientific">Hermetia illucens</name>
    <name type="common">Black soldier fly</name>
    <dbReference type="NCBI Taxonomy" id="343691"/>
    <lineage>
        <taxon>Eukaryota</taxon>
        <taxon>Metazoa</taxon>
        <taxon>Ecdysozoa</taxon>
        <taxon>Arthropoda</taxon>
        <taxon>Hexapoda</taxon>
        <taxon>Insecta</taxon>
        <taxon>Pterygota</taxon>
        <taxon>Neoptera</taxon>
        <taxon>Endopterygota</taxon>
        <taxon>Diptera</taxon>
        <taxon>Brachycera</taxon>
        <taxon>Stratiomyomorpha</taxon>
        <taxon>Stratiomyidae</taxon>
        <taxon>Hermetiinae</taxon>
        <taxon>Hermetia</taxon>
    </lineage>
</organism>
<name>A0A7R8UBI6_HERIL</name>
<accession>A0A7R8UBI6</accession>
<keyword evidence="2" id="KW-1185">Reference proteome</keyword>
<dbReference type="EMBL" id="LR899009">
    <property type="protein sequence ID" value="CAD7077661.1"/>
    <property type="molecule type" value="Genomic_DNA"/>
</dbReference>